<reference evidence="6" key="1">
    <citation type="submission" date="2020-05" db="EMBL/GenBank/DDBJ databases">
        <authorList>
            <person name="Chiriac C."/>
            <person name="Salcher M."/>
            <person name="Ghai R."/>
            <person name="Kavagutti S V."/>
        </authorList>
    </citation>
    <scope>NUCLEOTIDE SEQUENCE</scope>
</reference>
<dbReference type="InterPro" id="IPR011712">
    <property type="entry name" value="Sig_transdc_His_kin_sub3_dim/P"/>
</dbReference>
<feature type="transmembrane region" description="Helical" evidence="3">
    <location>
        <begin position="142"/>
        <end position="161"/>
    </location>
</feature>
<dbReference type="PANTHER" id="PTHR24421:SF59">
    <property type="entry name" value="OXYGEN SENSOR HISTIDINE KINASE NREB"/>
    <property type="match status" value="1"/>
</dbReference>
<name>A0A6J7H5Y4_9ZZZZ</name>
<accession>A0A6J7H5Y4</accession>
<keyword evidence="3" id="KW-0812">Transmembrane</keyword>
<evidence type="ECO:0000256" key="3">
    <source>
        <dbReference type="SAM" id="Phobius"/>
    </source>
</evidence>
<dbReference type="PANTHER" id="PTHR24421">
    <property type="entry name" value="NITRATE/NITRITE SENSOR PROTEIN NARX-RELATED"/>
    <property type="match status" value="1"/>
</dbReference>
<feature type="transmembrane region" description="Helical" evidence="3">
    <location>
        <begin position="69"/>
        <end position="89"/>
    </location>
</feature>
<dbReference type="InterPro" id="IPR036890">
    <property type="entry name" value="HATPase_C_sf"/>
</dbReference>
<dbReference type="SUPFAM" id="SSF55874">
    <property type="entry name" value="ATPase domain of HSP90 chaperone/DNA topoisomerase II/histidine kinase"/>
    <property type="match status" value="1"/>
</dbReference>
<dbReference type="GO" id="GO:0016020">
    <property type="term" value="C:membrane"/>
    <property type="evidence" value="ECO:0007669"/>
    <property type="project" value="InterPro"/>
</dbReference>
<keyword evidence="3" id="KW-1133">Transmembrane helix</keyword>
<dbReference type="Gene3D" id="3.30.565.10">
    <property type="entry name" value="Histidine kinase-like ATPase, C-terminal domain"/>
    <property type="match status" value="1"/>
</dbReference>
<organism evidence="6">
    <name type="scientific">freshwater metagenome</name>
    <dbReference type="NCBI Taxonomy" id="449393"/>
    <lineage>
        <taxon>unclassified sequences</taxon>
        <taxon>metagenomes</taxon>
        <taxon>ecological metagenomes</taxon>
    </lineage>
</organism>
<evidence type="ECO:0000256" key="1">
    <source>
        <dbReference type="ARBA" id="ARBA00022679"/>
    </source>
</evidence>
<evidence type="ECO:0000259" key="4">
    <source>
        <dbReference type="Pfam" id="PF02518"/>
    </source>
</evidence>
<feature type="transmembrane region" description="Helical" evidence="3">
    <location>
        <begin position="167"/>
        <end position="187"/>
    </location>
</feature>
<dbReference type="GO" id="GO:0046983">
    <property type="term" value="F:protein dimerization activity"/>
    <property type="evidence" value="ECO:0007669"/>
    <property type="project" value="InterPro"/>
</dbReference>
<keyword evidence="2" id="KW-0418">Kinase</keyword>
<evidence type="ECO:0000256" key="2">
    <source>
        <dbReference type="ARBA" id="ARBA00022777"/>
    </source>
</evidence>
<keyword evidence="3" id="KW-0472">Membrane</keyword>
<dbReference type="InterPro" id="IPR050482">
    <property type="entry name" value="Sensor_HK_TwoCompSys"/>
</dbReference>
<dbReference type="EMBL" id="CAFBLX010000309">
    <property type="protein sequence ID" value="CAB4915202.1"/>
    <property type="molecule type" value="Genomic_DNA"/>
</dbReference>
<feature type="domain" description="Signal transduction histidine kinase subgroup 3 dimerisation and phosphoacceptor" evidence="5">
    <location>
        <begin position="220"/>
        <end position="282"/>
    </location>
</feature>
<dbReference type="GO" id="GO:0000155">
    <property type="term" value="F:phosphorelay sensor kinase activity"/>
    <property type="evidence" value="ECO:0007669"/>
    <property type="project" value="InterPro"/>
</dbReference>
<proteinExistence type="predicted"/>
<dbReference type="Gene3D" id="1.20.5.1930">
    <property type="match status" value="1"/>
</dbReference>
<feature type="domain" description="Histidine kinase/HSP90-like ATPase" evidence="4">
    <location>
        <begin position="318"/>
        <end position="402"/>
    </location>
</feature>
<feature type="transmembrane region" description="Helical" evidence="3">
    <location>
        <begin position="38"/>
        <end position="57"/>
    </location>
</feature>
<evidence type="ECO:0000259" key="5">
    <source>
        <dbReference type="Pfam" id="PF07730"/>
    </source>
</evidence>
<evidence type="ECO:0000313" key="6">
    <source>
        <dbReference type="EMBL" id="CAB4915202.1"/>
    </source>
</evidence>
<dbReference type="CDD" id="cd16917">
    <property type="entry name" value="HATPase_UhpB-NarQ-NarX-like"/>
    <property type="match status" value="1"/>
</dbReference>
<protein>
    <submittedName>
        <fullName evidence="6">Unannotated protein</fullName>
    </submittedName>
</protein>
<gene>
    <name evidence="6" type="ORF">UFOPK3472_03280</name>
</gene>
<dbReference type="Pfam" id="PF02518">
    <property type="entry name" value="HATPase_c"/>
    <property type="match status" value="1"/>
</dbReference>
<dbReference type="InterPro" id="IPR003594">
    <property type="entry name" value="HATPase_dom"/>
</dbReference>
<dbReference type="Pfam" id="PF07730">
    <property type="entry name" value="HisKA_3"/>
    <property type="match status" value="1"/>
</dbReference>
<keyword evidence="1" id="KW-0808">Transferase</keyword>
<dbReference type="AlphaFoldDB" id="A0A6J7H5Y4"/>
<sequence length="403" mass="43310">MACAQVPIVTEGDRDFRQGRAGGAGDRVDRMRRLGPDVLAGAFVSALAVAMGALVVFDRSIADGLSVPRWAWAALFAAFLLVQTAGMWWEDRLPDRLVRASFATQVMLAPVLVLTAPTAGWLPILLVFTSTFAVYRVSGSSVAVIVAVYTCCVGVSVAIRGGRISEIALIMSIYGALQVASALSVTAQLRQARLRRELAVAHAELRTASALLNDSSRADERLRIARELHDVLGHQLTALSLELEVASHQVSEPGREHVVRARSIARDLLGDVRSTVGEVRSRTPVLGESLDRLVAQLPEPVVHLTVDPEVRVDEARAVAVVRCVQEMITNTIRHANADEMWIELRADSTGALSVSARDDGRASADFEPGHGLQGIRERIEGLGGTVTFSVDRGFTVHATVPAP</sequence>
<feature type="transmembrane region" description="Helical" evidence="3">
    <location>
        <begin position="109"/>
        <end position="135"/>
    </location>
</feature>